<evidence type="ECO:0000256" key="2">
    <source>
        <dbReference type="PROSITE-ProRule" id="PRU00335"/>
    </source>
</evidence>
<feature type="domain" description="HTH tetR-type" evidence="3">
    <location>
        <begin position="20"/>
        <end position="80"/>
    </location>
</feature>
<dbReference type="PROSITE" id="PS50977">
    <property type="entry name" value="HTH_TETR_2"/>
    <property type="match status" value="1"/>
</dbReference>
<dbReference type="HOGENOM" id="CLU_069356_40_4_9"/>
<dbReference type="PANTHER" id="PTHR43479:SF20">
    <property type="entry name" value="HTH TETR-TYPE DOMAIN-CONTAINING PROTEIN"/>
    <property type="match status" value="1"/>
</dbReference>
<reference evidence="4 5" key="1">
    <citation type="submission" date="2006-11" db="EMBL/GenBank/DDBJ databases">
        <authorList>
            <consortium name="Laboratoire de Microbiologie (Universite Bourgogne)"/>
            <consortium name="GENOME Express"/>
            <consortium name="UMR Oenologie Ampelologie (Universite Bordeaux 2)"/>
            <person name="Guzzo J."/>
        </authorList>
    </citation>
    <scope>NUCLEOTIDE SEQUENCE [LARGE SCALE GENOMIC DNA]</scope>
    <source>
        <strain evidence="4 5">ATCC BAA-1163</strain>
    </source>
</reference>
<feature type="DNA-binding region" description="H-T-H motif" evidence="2">
    <location>
        <begin position="43"/>
        <end position="62"/>
    </location>
</feature>
<evidence type="ECO:0000313" key="4">
    <source>
        <dbReference type="EMBL" id="EAV39111.1"/>
    </source>
</evidence>
<evidence type="ECO:0000313" key="5">
    <source>
        <dbReference type="Proteomes" id="UP000003346"/>
    </source>
</evidence>
<keyword evidence="1 2" id="KW-0238">DNA-binding</keyword>
<dbReference type="SUPFAM" id="SSF46689">
    <property type="entry name" value="Homeodomain-like"/>
    <property type="match status" value="1"/>
</dbReference>
<evidence type="ECO:0000256" key="1">
    <source>
        <dbReference type="ARBA" id="ARBA00023125"/>
    </source>
</evidence>
<dbReference type="EMBL" id="AAUV01000057">
    <property type="protein sequence ID" value="EAV39111.1"/>
    <property type="molecule type" value="Genomic_DNA"/>
</dbReference>
<gene>
    <name evidence="4" type="ORF">OENOO_62059</name>
</gene>
<dbReference type="InterPro" id="IPR009057">
    <property type="entry name" value="Homeodomain-like_sf"/>
</dbReference>
<protein>
    <submittedName>
        <fullName evidence="4">Transcriptional regulator, TetR/AcrR family</fullName>
    </submittedName>
</protein>
<dbReference type="Gene3D" id="1.10.357.10">
    <property type="entry name" value="Tetracycline Repressor, domain 2"/>
    <property type="match status" value="1"/>
</dbReference>
<name>A0NKA7_OENOE</name>
<dbReference type="InterPro" id="IPR001647">
    <property type="entry name" value="HTH_TetR"/>
</dbReference>
<dbReference type="InterPro" id="IPR050624">
    <property type="entry name" value="HTH-type_Tx_Regulator"/>
</dbReference>
<dbReference type="Proteomes" id="UP000003346">
    <property type="component" value="Unassembled WGS sequence"/>
</dbReference>
<dbReference type="Pfam" id="PF00440">
    <property type="entry name" value="TetR_N"/>
    <property type="match status" value="1"/>
</dbReference>
<dbReference type="GO" id="GO:0003677">
    <property type="term" value="F:DNA binding"/>
    <property type="evidence" value="ECO:0007669"/>
    <property type="project" value="UniProtKB-UniRule"/>
</dbReference>
<comment type="caution">
    <text evidence="4">The sequence shown here is derived from an EMBL/GenBank/DDBJ whole genome shotgun (WGS) entry which is preliminary data.</text>
</comment>
<accession>A0NKA7</accession>
<dbReference type="PANTHER" id="PTHR43479">
    <property type="entry name" value="ACREF/ENVCD OPERON REPRESSOR-RELATED"/>
    <property type="match status" value="1"/>
</dbReference>
<evidence type="ECO:0000259" key="3">
    <source>
        <dbReference type="PROSITE" id="PS50977"/>
    </source>
</evidence>
<organism evidence="4 5">
    <name type="scientific">Oenococcus oeni ATCC BAA-1163</name>
    <dbReference type="NCBI Taxonomy" id="379360"/>
    <lineage>
        <taxon>Bacteria</taxon>
        <taxon>Bacillati</taxon>
        <taxon>Bacillota</taxon>
        <taxon>Bacilli</taxon>
        <taxon>Lactobacillales</taxon>
        <taxon>Lactobacillaceae</taxon>
        <taxon>Oenococcus</taxon>
    </lineage>
</organism>
<dbReference type="AlphaFoldDB" id="A0NKA7"/>
<sequence length="199" mass="22615">MQKRITVLSLIESEVFSLGKDTKQKIITLTLQEIAAGNYATLSLRKISKKIGLTTGAFYKHFSNKTQLLTVAANQLNSDLVGEVRQTDILKQQEPEKSLIALGKFLIGKIEHDKASMDFLFFETKSSYETLIATSPLFSVTMEIIDKIIKNQKKEELAGKIFYREWSFILGYGLLLKNNVTPYDDQFFENTVLTLLYEA</sequence>
<proteinExistence type="predicted"/>